<dbReference type="GO" id="GO:0007417">
    <property type="term" value="P:central nervous system development"/>
    <property type="evidence" value="ECO:0007669"/>
    <property type="project" value="TreeGrafter"/>
</dbReference>
<reference evidence="3" key="1">
    <citation type="submission" date="2013-04" db="EMBL/GenBank/DDBJ databases">
        <authorList>
            <person name="Qu J."/>
            <person name="Murali S.C."/>
            <person name="Bandaranaike D."/>
            <person name="Bellair M."/>
            <person name="Blankenburg K."/>
            <person name="Chao H."/>
            <person name="Dinh H."/>
            <person name="Doddapaneni H."/>
            <person name="Downs B."/>
            <person name="Dugan-Rocha S."/>
            <person name="Elkadiri S."/>
            <person name="Gnanaolivu R.D."/>
            <person name="Hernandez B."/>
            <person name="Javaid M."/>
            <person name="Jayaseelan J.C."/>
            <person name="Lee S."/>
            <person name="Li M."/>
            <person name="Ming W."/>
            <person name="Munidasa M."/>
            <person name="Muniz J."/>
            <person name="Nguyen L."/>
            <person name="Ongeri F."/>
            <person name="Osuji N."/>
            <person name="Pu L.-L."/>
            <person name="Puazo M."/>
            <person name="Qu C."/>
            <person name="Quiroz J."/>
            <person name="Raj R."/>
            <person name="Weissenberger G."/>
            <person name="Xin Y."/>
            <person name="Zou X."/>
            <person name="Han Y."/>
            <person name="Richards S."/>
            <person name="Worley K."/>
            <person name="Muzny D."/>
            <person name="Gibbs R."/>
        </authorList>
    </citation>
    <scope>NUCLEOTIDE SEQUENCE</scope>
    <source>
        <strain evidence="3">Sampled in the wild</strain>
    </source>
</reference>
<dbReference type="GO" id="GO:0030424">
    <property type="term" value="C:axon"/>
    <property type="evidence" value="ECO:0007669"/>
    <property type="project" value="TreeGrafter"/>
</dbReference>
<dbReference type="SMART" id="SM00409">
    <property type="entry name" value="IG"/>
    <property type="match status" value="3"/>
</dbReference>
<dbReference type="GO" id="GO:0007156">
    <property type="term" value="P:homophilic cell adhesion via plasma membrane adhesion molecules"/>
    <property type="evidence" value="ECO:0007669"/>
    <property type="project" value="TreeGrafter"/>
</dbReference>
<organism evidence="3 4">
    <name type="scientific">Ladona fulva</name>
    <name type="common">Scarce chaser dragonfly</name>
    <name type="synonym">Libellula fulva</name>
    <dbReference type="NCBI Taxonomy" id="123851"/>
    <lineage>
        <taxon>Eukaryota</taxon>
        <taxon>Metazoa</taxon>
        <taxon>Ecdysozoa</taxon>
        <taxon>Arthropoda</taxon>
        <taxon>Hexapoda</taxon>
        <taxon>Insecta</taxon>
        <taxon>Pterygota</taxon>
        <taxon>Palaeoptera</taxon>
        <taxon>Odonata</taxon>
        <taxon>Epiprocta</taxon>
        <taxon>Anisoptera</taxon>
        <taxon>Libelluloidea</taxon>
        <taxon>Libellulidae</taxon>
        <taxon>Ladona</taxon>
    </lineage>
</organism>
<feature type="non-terminal residue" evidence="3">
    <location>
        <position position="1"/>
    </location>
</feature>
<dbReference type="Proteomes" id="UP000792457">
    <property type="component" value="Unassembled WGS sequence"/>
</dbReference>
<dbReference type="Gene3D" id="2.60.40.10">
    <property type="entry name" value="Immunoglobulins"/>
    <property type="match status" value="3"/>
</dbReference>
<feature type="domain" description="Ig-like" evidence="2">
    <location>
        <begin position="2"/>
        <end position="96"/>
    </location>
</feature>
<evidence type="ECO:0000256" key="1">
    <source>
        <dbReference type="ARBA" id="ARBA00023319"/>
    </source>
</evidence>
<evidence type="ECO:0000313" key="3">
    <source>
        <dbReference type="EMBL" id="KAG8230370.1"/>
    </source>
</evidence>
<dbReference type="FunFam" id="2.60.40.10:FF:000104">
    <property type="entry name" value="Down syndrome cell adhesion molecule b"/>
    <property type="match status" value="1"/>
</dbReference>
<dbReference type="Pfam" id="PF13927">
    <property type="entry name" value="Ig_3"/>
    <property type="match status" value="3"/>
</dbReference>
<dbReference type="FunFam" id="2.60.40.10:FF:000333">
    <property type="entry name" value="Down syndrome cell adhesion molecule"/>
    <property type="match status" value="2"/>
</dbReference>
<keyword evidence="4" id="KW-1185">Reference proteome</keyword>
<dbReference type="SMART" id="SM00408">
    <property type="entry name" value="IGc2"/>
    <property type="match status" value="3"/>
</dbReference>
<dbReference type="PROSITE" id="PS50835">
    <property type="entry name" value="IG_LIKE"/>
    <property type="match status" value="3"/>
</dbReference>
<dbReference type="InterPro" id="IPR013783">
    <property type="entry name" value="Ig-like_fold"/>
</dbReference>
<dbReference type="OrthoDB" id="6019866at2759"/>
<dbReference type="AlphaFoldDB" id="A0A8K0KAV3"/>
<dbReference type="PANTHER" id="PTHR10075">
    <property type="entry name" value="BASIGIN RELATED"/>
    <property type="match status" value="1"/>
</dbReference>
<feature type="domain" description="Ig-like" evidence="2">
    <location>
        <begin position="282"/>
        <end position="376"/>
    </location>
</feature>
<evidence type="ECO:0000259" key="2">
    <source>
        <dbReference type="PROSITE" id="PS50835"/>
    </source>
</evidence>
<gene>
    <name evidence="3" type="ORF">J437_LFUL011496</name>
</gene>
<proteinExistence type="predicted"/>
<dbReference type="GO" id="GO:0007411">
    <property type="term" value="P:axon guidance"/>
    <property type="evidence" value="ECO:0007669"/>
    <property type="project" value="TreeGrafter"/>
</dbReference>
<evidence type="ECO:0000313" key="4">
    <source>
        <dbReference type="Proteomes" id="UP000792457"/>
    </source>
</evidence>
<dbReference type="SUPFAM" id="SSF48726">
    <property type="entry name" value="Immunoglobulin"/>
    <property type="match status" value="3"/>
</dbReference>
<dbReference type="GO" id="GO:0098632">
    <property type="term" value="F:cell-cell adhesion mediator activity"/>
    <property type="evidence" value="ECO:0007669"/>
    <property type="project" value="TreeGrafter"/>
</dbReference>
<dbReference type="InterPro" id="IPR003599">
    <property type="entry name" value="Ig_sub"/>
</dbReference>
<dbReference type="InterPro" id="IPR036179">
    <property type="entry name" value="Ig-like_dom_sf"/>
</dbReference>
<dbReference type="PANTHER" id="PTHR10075:SF14">
    <property type="entry name" value="CELL ADHESION MOLECULE DSCAM2-RELATED"/>
    <property type="match status" value="1"/>
</dbReference>
<feature type="domain" description="Ig-like" evidence="2">
    <location>
        <begin position="137"/>
        <end position="230"/>
    </location>
</feature>
<dbReference type="InterPro" id="IPR007110">
    <property type="entry name" value="Ig-like_dom"/>
</dbReference>
<dbReference type="GO" id="GO:0005886">
    <property type="term" value="C:plasma membrane"/>
    <property type="evidence" value="ECO:0007669"/>
    <property type="project" value="TreeGrafter"/>
</dbReference>
<dbReference type="InterPro" id="IPR003598">
    <property type="entry name" value="Ig_sub2"/>
</dbReference>
<name>A0A8K0KAV3_LADFU</name>
<dbReference type="EMBL" id="KZ308482">
    <property type="protein sequence ID" value="KAG8230370.1"/>
    <property type="molecule type" value="Genomic_DNA"/>
</dbReference>
<dbReference type="GO" id="GO:0070593">
    <property type="term" value="P:dendrite self-avoidance"/>
    <property type="evidence" value="ECO:0007669"/>
    <property type="project" value="TreeGrafter"/>
</dbReference>
<keyword evidence="1" id="KW-0393">Immunoglobulin domain</keyword>
<accession>A0A8K0KAV3</accession>
<sequence>PPSIYPFSIQNSLHLGERIGLQCIVTKGDPPLAITWLKDDQPINELPNLTMKSLGEYSSTLMIEQLSTAHSGRYTCTARNAAASAAHTNREPFLVSIENVSRPTERAEAALGSPLSFLPFYALFLACSHSSNFAVPPEITPFHFQELTEGARVQVQCIVQRGDLPLNITWMKNYEPLVTDHNNHIHITDFNTYSSILTIGSVSLYHRGNYTCLARNPARMVSHTSQLKISGNVHTHTFICPYILVQVIVDVEIGRGQPAELRAGKPPNNPAPLLLLPKSLPPEWLTEPKDTSAIAGHPVGLHCQADGFPTPKTTWRKAPGKHPAHFAPINSRDGLVTVLNNGTLLIRSVLEEHEGYYLCEANNGIGAGLSAVVFLTVNGKYISYEKILR</sequence>
<comment type="caution">
    <text evidence="3">The sequence shown here is derived from an EMBL/GenBank/DDBJ whole genome shotgun (WGS) entry which is preliminary data.</text>
</comment>
<reference evidence="3" key="2">
    <citation type="submission" date="2017-10" db="EMBL/GenBank/DDBJ databases">
        <title>Ladona fulva Genome sequencing and assembly.</title>
        <authorList>
            <person name="Murali S."/>
            <person name="Richards S."/>
            <person name="Bandaranaike D."/>
            <person name="Bellair M."/>
            <person name="Blankenburg K."/>
            <person name="Chao H."/>
            <person name="Dinh H."/>
            <person name="Doddapaneni H."/>
            <person name="Dugan-Rocha S."/>
            <person name="Elkadiri S."/>
            <person name="Gnanaolivu R."/>
            <person name="Hernandez B."/>
            <person name="Skinner E."/>
            <person name="Javaid M."/>
            <person name="Lee S."/>
            <person name="Li M."/>
            <person name="Ming W."/>
            <person name="Munidasa M."/>
            <person name="Muniz J."/>
            <person name="Nguyen L."/>
            <person name="Hughes D."/>
            <person name="Osuji N."/>
            <person name="Pu L.-L."/>
            <person name="Puazo M."/>
            <person name="Qu C."/>
            <person name="Quiroz J."/>
            <person name="Raj R."/>
            <person name="Weissenberger G."/>
            <person name="Xin Y."/>
            <person name="Zou X."/>
            <person name="Han Y."/>
            <person name="Worley K."/>
            <person name="Muzny D."/>
            <person name="Gibbs R."/>
        </authorList>
    </citation>
    <scope>NUCLEOTIDE SEQUENCE</scope>
    <source>
        <strain evidence="3">Sampled in the wild</strain>
    </source>
</reference>
<protein>
    <recommendedName>
        <fullName evidence="2">Ig-like domain-containing protein</fullName>
    </recommendedName>
</protein>